<name>A0ABQ4NJY1_9RHOB</name>
<keyword evidence="6 8" id="KW-1133">Transmembrane helix</keyword>
<sequence length="260" mass="27038">MFLSVAVPADILEQTGLDFAGVLLLCGAAALAGFVRGFSGFGSALIYIPLAASVLPPIWVLITLTVMDMLGPLPTVPRALRDGTPRQVLALGAVAALFLLPGLWLLDIVGQDGFRWLVSGVCFATVGLLLAGWRWRGGLGPGVIGVSGALSGFLGGVTGLSGPPVILTYMAAPLPVAVIRANILVYLVLWDVILLTVLALQGQLQVAPLALGALLILPYLTANLVGARLFDPKREGPYRAAAYVIIATVALTTLPIWSLP</sequence>
<keyword evidence="10" id="KW-1185">Reference proteome</keyword>
<comment type="similarity">
    <text evidence="2 8">Belongs to the 4-toluene sulfonate uptake permease (TSUP) (TC 2.A.102) family.</text>
</comment>
<feature type="transmembrane region" description="Helical" evidence="8">
    <location>
        <begin position="45"/>
        <end position="67"/>
    </location>
</feature>
<keyword evidence="4 8" id="KW-1003">Cell membrane</keyword>
<dbReference type="PANTHER" id="PTHR30269:SF37">
    <property type="entry name" value="MEMBRANE TRANSPORTER PROTEIN"/>
    <property type="match status" value="1"/>
</dbReference>
<keyword evidence="3" id="KW-0813">Transport</keyword>
<evidence type="ECO:0000256" key="8">
    <source>
        <dbReference type="RuleBase" id="RU363041"/>
    </source>
</evidence>
<dbReference type="EMBL" id="BPFH01000002">
    <property type="protein sequence ID" value="GIT94731.1"/>
    <property type="molecule type" value="Genomic_DNA"/>
</dbReference>
<dbReference type="Proteomes" id="UP000786693">
    <property type="component" value="Unassembled WGS sequence"/>
</dbReference>
<dbReference type="InterPro" id="IPR052017">
    <property type="entry name" value="TSUP"/>
</dbReference>
<evidence type="ECO:0000256" key="6">
    <source>
        <dbReference type="ARBA" id="ARBA00022989"/>
    </source>
</evidence>
<protein>
    <recommendedName>
        <fullName evidence="8">Probable membrane transporter protein</fullName>
    </recommendedName>
</protein>
<dbReference type="PANTHER" id="PTHR30269">
    <property type="entry name" value="TRANSMEMBRANE PROTEIN YFCA"/>
    <property type="match status" value="1"/>
</dbReference>
<dbReference type="InterPro" id="IPR002781">
    <property type="entry name" value="TM_pro_TauE-like"/>
</dbReference>
<gene>
    <name evidence="9" type="ORF">JANAI62_13540</name>
</gene>
<evidence type="ECO:0000256" key="1">
    <source>
        <dbReference type="ARBA" id="ARBA00004651"/>
    </source>
</evidence>
<evidence type="ECO:0000256" key="7">
    <source>
        <dbReference type="ARBA" id="ARBA00023136"/>
    </source>
</evidence>
<feature type="transmembrane region" description="Helical" evidence="8">
    <location>
        <begin position="87"/>
        <end position="106"/>
    </location>
</feature>
<dbReference type="Pfam" id="PF01925">
    <property type="entry name" value="TauE"/>
    <property type="match status" value="1"/>
</dbReference>
<feature type="transmembrane region" description="Helical" evidence="8">
    <location>
        <begin position="153"/>
        <end position="171"/>
    </location>
</feature>
<organism evidence="9 10">
    <name type="scientific">Jannaschia pagri</name>
    <dbReference type="NCBI Taxonomy" id="2829797"/>
    <lineage>
        <taxon>Bacteria</taxon>
        <taxon>Pseudomonadati</taxon>
        <taxon>Pseudomonadota</taxon>
        <taxon>Alphaproteobacteria</taxon>
        <taxon>Rhodobacterales</taxon>
        <taxon>Roseobacteraceae</taxon>
        <taxon>Jannaschia</taxon>
    </lineage>
</organism>
<feature type="transmembrane region" description="Helical" evidence="8">
    <location>
        <begin position="206"/>
        <end position="226"/>
    </location>
</feature>
<evidence type="ECO:0000256" key="2">
    <source>
        <dbReference type="ARBA" id="ARBA00009142"/>
    </source>
</evidence>
<accession>A0ABQ4NJY1</accession>
<evidence type="ECO:0000256" key="3">
    <source>
        <dbReference type="ARBA" id="ARBA00022448"/>
    </source>
</evidence>
<comment type="caution">
    <text evidence="9">The sequence shown here is derived from an EMBL/GenBank/DDBJ whole genome shotgun (WGS) entry which is preliminary data.</text>
</comment>
<keyword evidence="5 8" id="KW-0812">Transmembrane</keyword>
<comment type="subcellular location">
    <subcellularLocation>
        <location evidence="1 8">Cell membrane</location>
        <topology evidence="1 8">Multi-pass membrane protein</topology>
    </subcellularLocation>
</comment>
<feature type="transmembrane region" description="Helical" evidence="8">
    <location>
        <begin position="238"/>
        <end position="257"/>
    </location>
</feature>
<proteinExistence type="inferred from homology"/>
<keyword evidence="7 8" id="KW-0472">Membrane</keyword>
<feature type="transmembrane region" description="Helical" evidence="8">
    <location>
        <begin position="113"/>
        <end position="133"/>
    </location>
</feature>
<evidence type="ECO:0000256" key="5">
    <source>
        <dbReference type="ARBA" id="ARBA00022692"/>
    </source>
</evidence>
<reference evidence="9 10" key="1">
    <citation type="submission" date="2021-05" db="EMBL/GenBank/DDBJ databases">
        <title>Bacteria Genome sequencing.</title>
        <authorList>
            <person name="Takabe Y."/>
            <person name="Nakajima Y."/>
            <person name="Suzuki S."/>
            <person name="Shiozaki T."/>
        </authorList>
    </citation>
    <scope>NUCLEOTIDE SEQUENCE [LARGE SCALE GENOMIC DNA]</scope>
    <source>
        <strain evidence="9 10">AI_62</strain>
    </source>
</reference>
<feature type="transmembrane region" description="Helical" evidence="8">
    <location>
        <begin position="183"/>
        <end position="200"/>
    </location>
</feature>
<evidence type="ECO:0000313" key="10">
    <source>
        <dbReference type="Proteomes" id="UP000786693"/>
    </source>
</evidence>
<evidence type="ECO:0000313" key="9">
    <source>
        <dbReference type="EMBL" id="GIT94731.1"/>
    </source>
</evidence>
<evidence type="ECO:0000256" key="4">
    <source>
        <dbReference type="ARBA" id="ARBA00022475"/>
    </source>
</evidence>
<feature type="transmembrane region" description="Helical" evidence="8">
    <location>
        <begin position="20"/>
        <end position="38"/>
    </location>
</feature>